<accession>A0A523RW03</accession>
<dbReference type="PANTHER" id="PTHR10010">
    <property type="entry name" value="SOLUTE CARRIER FAMILY 34 SODIUM PHOSPHATE , MEMBER 2-RELATED"/>
    <property type="match status" value="1"/>
</dbReference>
<keyword evidence="4 6" id="KW-1133">Transmembrane helix</keyword>
<organism evidence="7 8">
    <name type="scientific">Aerophobetes bacterium</name>
    <dbReference type="NCBI Taxonomy" id="2030807"/>
    <lineage>
        <taxon>Bacteria</taxon>
        <taxon>Candidatus Aerophobota</taxon>
    </lineage>
</organism>
<feature type="transmembrane region" description="Helical" evidence="6">
    <location>
        <begin position="50"/>
        <end position="76"/>
    </location>
</feature>
<proteinExistence type="predicted"/>
<dbReference type="PANTHER" id="PTHR10010:SF46">
    <property type="entry name" value="SODIUM-DEPENDENT PHOSPHATE TRANSPORT PROTEIN 2B"/>
    <property type="match status" value="1"/>
</dbReference>
<keyword evidence="2" id="KW-1003">Cell membrane</keyword>
<evidence type="ECO:0000256" key="3">
    <source>
        <dbReference type="ARBA" id="ARBA00022692"/>
    </source>
</evidence>
<dbReference type="Pfam" id="PF02690">
    <property type="entry name" value="Na_Pi_cotrans"/>
    <property type="match status" value="2"/>
</dbReference>
<comment type="caution">
    <text evidence="7">The sequence shown here is derived from an EMBL/GenBank/DDBJ whole genome shotgun (WGS) entry which is preliminary data.</text>
</comment>
<feature type="transmembrane region" description="Helical" evidence="6">
    <location>
        <begin position="299"/>
        <end position="316"/>
    </location>
</feature>
<sequence>MRLPKTLRVLILIGAVYGFLLSVNLLGGSLKLLGGGFVNQLISSTSNPFIGLFIGILATSLVQSSSVTTAIVVAFVGTGTLSIANAIPIIMGANIGTTVTNILVSMAHIKRKGEFERAFSAAVVHDFFNVLCVLVFFPLEIYFHIIEKTSYFLGQMFQGMGGLKITSPLKIILDPSTEFIKGLLAHNPLLILFFSLVFLFIALTILVAMTRSLMSERAGLFLDKYLFGTPRKSFLVGLLLTAIIQSSSVTTSLVIPLVGAGLLTLRKIYPYALGANLGTVITAILASLVTGAFAGVQAAFAHLSFNVLGILVWYPLREVPIGIAERFSSFVRGKRFIAFIYMIFGFFLIPLVLIVLTGR</sequence>
<feature type="transmembrane region" description="Helical" evidence="6">
    <location>
        <begin position="271"/>
        <end position="293"/>
    </location>
</feature>
<gene>
    <name evidence="7" type="ORF">E3J84_04620</name>
</gene>
<dbReference type="GO" id="GO:0005436">
    <property type="term" value="F:sodium:phosphate symporter activity"/>
    <property type="evidence" value="ECO:0007669"/>
    <property type="project" value="InterPro"/>
</dbReference>
<evidence type="ECO:0000256" key="2">
    <source>
        <dbReference type="ARBA" id="ARBA00022475"/>
    </source>
</evidence>
<reference evidence="7 8" key="1">
    <citation type="submission" date="2019-03" db="EMBL/GenBank/DDBJ databases">
        <title>Metabolic potential of uncultured bacteria and archaea associated with petroleum seepage in deep-sea sediments.</title>
        <authorList>
            <person name="Dong X."/>
            <person name="Hubert C."/>
        </authorList>
    </citation>
    <scope>NUCLEOTIDE SEQUENCE [LARGE SCALE GENOMIC DNA]</scope>
    <source>
        <strain evidence="7">E44_bin7</strain>
    </source>
</reference>
<feature type="transmembrane region" description="Helical" evidence="6">
    <location>
        <begin position="336"/>
        <end position="356"/>
    </location>
</feature>
<evidence type="ECO:0000256" key="6">
    <source>
        <dbReference type="SAM" id="Phobius"/>
    </source>
</evidence>
<name>A0A523RW03_UNCAE</name>
<comment type="subcellular location">
    <subcellularLocation>
        <location evidence="1">Cell membrane</location>
        <topology evidence="1">Multi-pass membrane protein</topology>
    </subcellularLocation>
</comment>
<evidence type="ECO:0000313" key="7">
    <source>
        <dbReference type="EMBL" id="TET09906.1"/>
    </source>
</evidence>
<feature type="transmembrane region" description="Helical" evidence="6">
    <location>
        <begin position="189"/>
        <end position="214"/>
    </location>
</feature>
<evidence type="ECO:0000256" key="4">
    <source>
        <dbReference type="ARBA" id="ARBA00022989"/>
    </source>
</evidence>
<dbReference type="GO" id="GO:0005886">
    <property type="term" value="C:plasma membrane"/>
    <property type="evidence" value="ECO:0007669"/>
    <property type="project" value="UniProtKB-SubCell"/>
</dbReference>
<dbReference type="NCBIfam" id="NF037997">
    <property type="entry name" value="Na_Pi_symport"/>
    <property type="match status" value="2"/>
</dbReference>
<keyword evidence="3 6" id="KW-0812">Transmembrane</keyword>
<dbReference type="Proteomes" id="UP000316360">
    <property type="component" value="Unassembled WGS sequence"/>
</dbReference>
<protein>
    <submittedName>
        <fullName evidence="7">Na/Pi cotransporter family protein</fullName>
    </submittedName>
</protein>
<feature type="transmembrane region" description="Helical" evidence="6">
    <location>
        <begin position="127"/>
        <end position="146"/>
    </location>
</feature>
<feature type="transmembrane region" description="Helical" evidence="6">
    <location>
        <begin position="234"/>
        <end position="259"/>
    </location>
</feature>
<dbReference type="EMBL" id="SOKJ01000255">
    <property type="protein sequence ID" value="TET09906.1"/>
    <property type="molecule type" value="Genomic_DNA"/>
</dbReference>
<feature type="transmembrane region" description="Helical" evidence="6">
    <location>
        <begin position="7"/>
        <end position="30"/>
    </location>
</feature>
<evidence type="ECO:0000256" key="1">
    <source>
        <dbReference type="ARBA" id="ARBA00004651"/>
    </source>
</evidence>
<dbReference type="InterPro" id="IPR003841">
    <property type="entry name" value="Na/Pi_transpt"/>
</dbReference>
<dbReference type="GO" id="GO:0044341">
    <property type="term" value="P:sodium-dependent phosphate transport"/>
    <property type="evidence" value="ECO:0007669"/>
    <property type="project" value="InterPro"/>
</dbReference>
<dbReference type="AlphaFoldDB" id="A0A523RW03"/>
<keyword evidence="5 6" id="KW-0472">Membrane</keyword>
<evidence type="ECO:0000313" key="8">
    <source>
        <dbReference type="Proteomes" id="UP000316360"/>
    </source>
</evidence>
<evidence type="ECO:0000256" key="5">
    <source>
        <dbReference type="ARBA" id="ARBA00023136"/>
    </source>
</evidence>